<dbReference type="InterPro" id="IPR001594">
    <property type="entry name" value="Palmitoyltrfase_DHHC"/>
</dbReference>
<comment type="domain">
    <text evidence="10">The DHHC domain is required for palmitoyltransferase activity.</text>
</comment>
<dbReference type="GO" id="GO:0005783">
    <property type="term" value="C:endoplasmic reticulum"/>
    <property type="evidence" value="ECO:0007669"/>
    <property type="project" value="TreeGrafter"/>
</dbReference>
<dbReference type="Pfam" id="PF01529">
    <property type="entry name" value="DHHC"/>
    <property type="match status" value="1"/>
</dbReference>
<dbReference type="Proteomes" id="UP001054945">
    <property type="component" value="Unassembled WGS sequence"/>
</dbReference>
<evidence type="ECO:0000313" key="13">
    <source>
        <dbReference type="EMBL" id="GIX70079.1"/>
    </source>
</evidence>
<accession>A0AAV4MGZ6</accession>
<evidence type="ECO:0000313" key="14">
    <source>
        <dbReference type="Proteomes" id="UP001054945"/>
    </source>
</evidence>
<comment type="subcellular location">
    <subcellularLocation>
        <location evidence="1">Endomembrane system</location>
        <topology evidence="1">Multi-pass membrane protein</topology>
    </subcellularLocation>
</comment>
<keyword evidence="5" id="KW-0472">Membrane</keyword>
<comment type="catalytic activity">
    <reaction evidence="9 10">
        <text>L-cysteinyl-[protein] + hexadecanoyl-CoA = S-hexadecanoyl-L-cysteinyl-[protein] + CoA</text>
        <dbReference type="Rhea" id="RHEA:36683"/>
        <dbReference type="Rhea" id="RHEA-COMP:10131"/>
        <dbReference type="Rhea" id="RHEA-COMP:11032"/>
        <dbReference type="ChEBI" id="CHEBI:29950"/>
        <dbReference type="ChEBI" id="CHEBI:57287"/>
        <dbReference type="ChEBI" id="CHEBI:57379"/>
        <dbReference type="ChEBI" id="CHEBI:74151"/>
        <dbReference type="EC" id="2.3.1.225"/>
    </reaction>
</comment>
<dbReference type="InterPro" id="IPR039859">
    <property type="entry name" value="PFA4/ZDH16/20/ERF2-like"/>
</dbReference>
<keyword evidence="2 10" id="KW-0808">Transferase</keyword>
<dbReference type="GO" id="GO:0006612">
    <property type="term" value="P:protein targeting to membrane"/>
    <property type="evidence" value="ECO:0007669"/>
    <property type="project" value="TreeGrafter"/>
</dbReference>
<dbReference type="GO" id="GO:0005794">
    <property type="term" value="C:Golgi apparatus"/>
    <property type="evidence" value="ECO:0007669"/>
    <property type="project" value="TreeGrafter"/>
</dbReference>
<keyword evidence="3" id="KW-0812">Transmembrane</keyword>
<keyword evidence="4" id="KW-1133">Transmembrane helix</keyword>
<gene>
    <name evidence="13" type="primary">ZDHHC14</name>
    <name evidence="13" type="ORF">CEXT_6621</name>
</gene>
<dbReference type="EMBL" id="BPLR01002109">
    <property type="protein sequence ID" value="GIX70079.1"/>
    <property type="molecule type" value="Genomic_DNA"/>
</dbReference>
<keyword evidence="6" id="KW-0564">Palmitate</keyword>
<name>A0AAV4MGZ6_CAEEX</name>
<feature type="region of interest" description="Disordered" evidence="11">
    <location>
        <begin position="87"/>
        <end position="112"/>
    </location>
</feature>
<evidence type="ECO:0000256" key="6">
    <source>
        <dbReference type="ARBA" id="ARBA00023139"/>
    </source>
</evidence>
<feature type="domain" description="Palmitoyltransferase DHHC" evidence="12">
    <location>
        <begin position="125"/>
        <end position="190"/>
    </location>
</feature>
<comment type="caution">
    <text evidence="13">The sequence shown here is derived from an EMBL/GenBank/DDBJ whole genome shotgun (WGS) entry which is preliminary data.</text>
</comment>
<evidence type="ECO:0000256" key="1">
    <source>
        <dbReference type="ARBA" id="ARBA00004127"/>
    </source>
</evidence>
<proteinExistence type="inferred from homology"/>
<reference evidence="13 14" key="1">
    <citation type="submission" date="2021-06" db="EMBL/GenBank/DDBJ databases">
        <title>Caerostris extrusa draft genome.</title>
        <authorList>
            <person name="Kono N."/>
            <person name="Arakawa K."/>
        </authorList>
    </citation>
    <scope>NUCLEOTIDE SEQUENCE [LARGE SCALE GENOMIC DNA]</scope>
</reference>
<sequence>MAGVSWQEQILLWGANYYGSTERYLLFHCMSHSWNMHIVFFVFDCQYLTKEISPAIPAVAAVLFLFVISSLFRTSFSDPGIIPRATQDEAADTEKQIEVPNGSSSPTYRPPPRTKEIVIHGQTVKLKYCFTCKIFRPPRASHCSLCDNCVERFDHHCPWVGNCVGQKKLSLFLFIHLISCSTLCLHICMCHNSSCIIG</sequence>
<dbReference type="PANTHER" id="PTHR22883">
    <property type="entry name" value="ZINC FINGER DHHC DOMAIN CONTAINING PROTEIN"/>
    <property type="match status" value="1"/>
</dbReference>
<evidence type="ECO:0000256" key="11">
    <source>
        <dbReference type="SAM" id="MobiDB-lite"/>
    </source>
</evidence>
<comment type="similarity">
    <text evidence="10">Belongs to the DHHC palmitoyltransferase family.</text>
</comment>
<dbReference type="GO" id="GO:0019706">
    <property type="term" value="F:protein-cysteine S-palmitoyltransferase activity"/>
    <property type="evidence" value="ECO:0007669"/>
    <property type="project" value="UniProtKB-EC"/>
</dbReference>
<dbReference type="PANTHER" id="PTHR22883:SF43">
    <property type="entry name" value="PALMITOYLTRANSFERASE APP"/>
    <property type="match status" value="1"/>
</dbReference>
<protein>
    <recommendedName>
        <fullName evidence="10">Palmitoyltransferase</fullName>
        <ecNumber evidence="10">2.3.1.225</ecNumber>
    </recommendedName>
</protein>
<organism evidence="13 14">
    <name type="scientific">Caerostris extrusa</name>
    <name type="common">Bark spider</name>
    <name type="synonym">Caerostris bankana</name>
    <dbReference type="NCBI Taxonomy" id="172846"/>
    <lineage>
        <taxon>Eukaryota</taxon>
        <taxon>Metazoa</taxon>
        <taxon>Ecdysozoa</taxon>
        <taxon>Arthropoda</taxon>
        <taxon>Chelicerata</taxon>
        <taxon>Arachnida</taxon>
        <taxon>Araneae</taxon>
        <taxon>Araneomorphae</taxon>
        <taxon>Entelegynae</taxon>
        <taxon>Araneoidea</taxon>
        <taxon>Araneidae</taxon>
        <taxon>Caerostris</taxon>
    </lineage>
</organism>
<evidence type="ECO:0000256" key="8">
    <source>
        <dbReference type="ARBA" id="ARBA00023315"/>
    </source>
</evidence>
<evidence type="ECO:0000256" key="7">
    <source>
        <dbReference type="ARBA" id="ARBA00023288"/>
    </source>
</evidence>
<dbReference type="PROSITE" id="PS50216">
    <property type="entry name" value="DHHC"/>
    <property type="match status" value="1"/>
</dbReference>
<dbReference type="AlphaFoldDB" id="A0AAV4MGZ6"/>
<evidence type="ECO:0000256" key="3">
    <source>
        <dbReference type="ARBA" id="ARBA00022692"/>
    </source>
</evidence>
<dbReference type="EC" id="2.3.1.225" evidence="10"/>
<evidence type="ECO:0000256" key="10">
    <source>
        <dbReference type="RuleBase" id="RU079119"/>
    </source>
</evidence>
<evidence type="ECO:0000256" key="4">
    <source>
        <dbReference type="ARBA" id="ARBA00022989"/>
    </source>
</evidence>
<evidence type="ECO:0000256" key="2">
    <source>
        <dbReference type="ARBA" id="ARBA00022679"/>
    </source>
</evidence>
<keyword evidence="8 10" id="KW-0012">Acyltransferase</keyword>
<evidence type="ECO:0000259" key="12">
    <source>
        <dbReference type="Pfam" id="PF01529"/>
    </source>
</evidence>
<evidence type="ECO:0000256" key="5">
    <source>
        <dbReference type="ARBA" id="ARBA00023136"/>
    </source>
</evidence>
<evidence type="ECO:0000256" key="9">
    <source>
        <dbReference type="ARBA" id="ARBA00048048"/>
    </source>
</evidence>
<keyword evidence="14" id="KW-1185">Reference proteome</keyword>
<keyword evidence="7" id="KW-0449">Lipoprotein</keyword>